<reference evidence="1" key="1">
    <citation type="submission" date="2021-01" db="EMBL/GenBank/DDBJ databases">
        <title>Genomic Encyclopedia of Type Strains, Phase IV (KMG-IV): sequencing the most valuable type-strain genomes for metagenomic binning, comparative biology and taxonomic classification.</title>
        <authorList>
            <person name="Goeker M."/>
        </authorList>
    </citation>
    <scope>NUCLEOTIDE SEQUENCE</scope>
    <source>
        <strain evidence="1">DSM 23230</strain>
    </source>
</reference>
<dbReference type="EMBL" id="JAFBDQ010000006">
    <property type="protein sequence ID" value="MBM7556641.1"/>
    <property type="molecule type" value="Genomic_DNA"/>
</dbReference>
<dbReference type="AlphaFoldDB" id="A0A939BS19"/>
<dbReference type="RefSeq" id="WP_204701417.1">
    <property type="nucleotide sequence ID" value="NZ_JAFBDQ010000006.1"/>
</dbReference>
<sequence length="85" mass="10167">MKKASRNHLQVFEKIYSSEIIREKTEDQISWESEYLRSLRDVVSNESSSSQNCLRRFNDFDLSSLNWRKLSFISYLLSLLQKESK</sequence>
<proteinExistence type="predicted"/>
<protein>
    <submittedName>
        <fullName evidence="1">Uncharacterized protein</fullName>
    </submittedName>
</protein>
<organism evidence="1 2">
    <name type="scientific">Halanaerobacter jeridensis</name>
    <dbReference type="NCBI Taxonomy" id="706427"/>
    <lineage>
        <taxon>Bacteria</taxon>
        <taxon>Bacillati</taxon>
        <taxon>Bacillota</taxon>
        <taxon>Clostridia</taxon>
        <taxon>Halanaerobiales</taxon>
        <taxon>Halobacteroidaceae</taxon>
        <taxon>Halanaerobacter</taxon>
    </lineage>
</organism>
<comment type="caution">
    <text evidence="1">The sequence shown here is derived from an EMBL/GenBank/DDBJ whole genome shotgun (WGS) entry which is preliminary data.</text>
</comment>
<evidence type="ECO:0000313" key="1">
    <source>
        <dbReference type="EMBL" id="MBM7556641.1"/>
    </source>
</evidence>
<keyword evidence="2" id="KW-1185">Reference proteome</keyword>
<evidence type="ECO:0000313" key="2">
    <source>
        <dbReference type="Proteomes" id="UP000774000"/>
    </source>
</evidence>
<name>A0A939BS19_9FIRM</name>
<gene>
    <name evidence="1" type="ORF">JOC47_001492</name>
</gene>
<accession>A0A939BS19</accession>
<dbReference type="Proteomes" id="UP000774000">
    <property type="component" value="Unassembled WGS sequence"/>
</dbReference>